<dbReference type="PANTHER" id="PTHR31679">
    <property type="entry name" value="PEROXISOMAL MEMBRANE PROTEIN PEX30-RELATED"/>
    <property type="match status" value="1"/>
</dbReference>
<proteinExistence type="predicted"/>
<reference evidence="8 10" key="1">
    <citation type="journal article" date="2011" name="Science">
        <title>Comparative functional genomics of the fission yeasts.</title>
        <authorList>
            <person name="Rhind N."/>
            <person name="Chen Z."/>
            <person name="Yassour M."/>
            <person name="Thompson D.A."/>
            <person name="Haas B.J."/>
            <person name="Habib N."/>
            <person name="Wapinski I."/>
            <person name="Roy S."/>
            <person name="Lin M.F."/>
            <person name="Heiman D.I."/>
            <person name="Young S.K."/>
            <person name="Furuya K."/>
            <person name="Guo Y."/>
            <person name="Pidoux A."/>
            <person name="Chen H.M."/>
            <person name="Robbertse B."/>
            <person name="Goldberg J.M."/>
            <person name="Aoki K."/>
            <person name="Bayne E.H."/>
            <person name="Berlin A.M."/>
            <person name="Desjardins C.A."/>
            <person name="Dobbs E."/>
            <person name="Dukaj L."/>
            <person name="Fan L."/>
            <person name="FitzGerald M.G."/>
            <person name="French C."/>
            <person name="Gujja S."/>
            <person name="Hansen K."/>
            <person name="Keifenheim D."/>
            <person name="Levin J.Z."/>
            <person name="Mosher R.A."/>
            <person name="Mueller C.A."/>
            <person name="Pfiffner J."/>
            <person name="Priest M."/>
            <person name="Russ C."/>
            <person name="Smialowska A."/>
            <person name="Swoboda P."/>
            <person name="Sykes S.M."/>
            <person name="Vaughn M."/>
            <person name="Vengrova S."/>
            <person name="Yoder R."/>
            <person name="Zeng Q."/>
            <person name="Allshire R."/>
            <person name="Baulcombe D."/>
            <person name="Birren B.W."/>
            <person name="Brown W."/>
            <person name="Ekwall K."/>
            <person name="Kellis M."/>
            <person name="Leatherwood J."/>
            <person name="Levin H."/>
            <person name="Margalit H."/>
            <person name="Martienssen R."/>
            <person name="Nieduszynski C.A."/>
            <person name="Spatafora J.W."/>
            <person name="Friedman N."/>
            <person name="Dalgaard J.Z."/>
            <person name="Baumann P."/>
            <person name="Niki H."/>
            <person name="Regev A."/>
            <person name="Nusbaum C."/>
        </authorList>
    </citation>
    <scope>NUCLEOTIDE SEQUENCE [LARGE SCALE GENOMIC DNA]</scope>
    <source>
        <strain evidence="10">yFS275 / FY16936</strain>
    </source>
</reference>
<evidence type="ECO:0000313" key="8">
    <source>
        <dbReference type="EMBL" id="EEB06640.1"/>
    </source>
</evidence>
<dbReference type="InterPro" id="IPR052646">
    <property type="entry name" value="Peroxisomal_PEX28-32"/>
</dbReference>
<dbReference type="PANTHER" id="PTHR31679:SF2">
    <property type="entry name" value="PEROXISOMAL MEMBRANE PROTEIN PEX30-RELATED"/>
    <property type="match status" value="1"/>
</dbReference>
<dbReference type="OMA" id="WIDDKWS"/>
<dbReference type="VEuPathDB" id="FungiDB:SJAG_01685"/>
<keyword evidence="10" id="KW-1185">Reference proteome</keyword>
<feature type="domain" description="Peroxin/Ferlin" evidence="6">
    <location>
        <begin position="332"/>
        <end position="395"/>
    </location>
</feature>
<dbReference type="STRING" id="402676.B6JYM2"/>
<evidence type="ECO:0000256" key="3">
    <source>
        <dbReference type="ARBA" id="ARBA00022989"/>
    </source>
</evidence>
<evidence type="ECO:0000256" key="4">
    <source>
        <dbReference type="ARBA" id="ARBA00023136"/>
    </source>
</evidence>
<dbReference type="InterPro" id="IPR010482">
    <property type="entry name" value="TECPR1-like_DysF"/>
</dbReference>
<accession>B6JYM2</accession>
<dbReference type="Proteomes" id="UP000001744">
    <property type="component" value="Unassembled WGS sequence"/>
</dbReference>
<dbReference type="GO" id="GO:0007031">
    <property type="term" value="P:peroxisome organization"/>
    <property type="evidence" value="ECO:0000318"/>
    <property type="project" value="GO_Central"/>
</dbReference>
<dbReference type="HOGENOM" id="CLU_499821_0_0_1"/>
<dbReference type="GO" id="GO:0012505">
    <property type="term" value="C:endomembrane system"/>
    <property type="evidence" value="ECO:0007669"/>
    <property type="project" value="UniProtKB-SubCell"/>
</dbReference>
<dbReference type="SMART" id="SM00694">
    <property type="entry name" value="DysFC"/>
    <property type="match status" value="1"/>
</dbReference>
<sequence>MIHAQLAESPAVPVRLSSTKCGALDFVLSVLLWRASWYHSLSVLFFTWLLILFPKYTIACTVPTFFFWLCNARVISIFDTTTEHEETSVAPQDSNATDEGDSVTIAKSANVRGLNTVSGDSEEKNSASSSATNILDSPTALYSRRPFARPTFVPPNPFSAVSALTSLSQSIQQKTETPSEPVVTEKSNDLTLLEGYLLPLRRLRKYAQTSQTSFFRWMPMLSVPLILILRLQTVLLLISTLLLAWHSPPLQYGIQALRRMIIVSTFVDTVVLGRASQDVVSPGSAVSEKNRLSPVDAQSVSIGVDNKTVESQSNRPFDGKSAFSQTDNISEGEIGKICIVEHQRRWVGGGWLNTLLPTDYPNFTNETESSSTSEPAAQLLPADGIAWIDEQWTFQPWTYTDNLWRQPWPEPYMLAFTRRRKWTRRYRRSPAANKGTGMDAK</sequence>
<comment type="subcellular location">
    <subcellularLocation>
        <location evidence="1">Endomembrane system</location>
        <topology evidence="1">Multi-pass membrane protein</topology>
    </subcellularLocation>
</comment>
<evidence type="ECO:0000259" key="7">
    <source>
        <dbReference type="SMART" id="SM00694"/>
    </source>
</evidence>
<evidence type="ECO:0000259" key="6">
    <source>
        <dbReference type="SMART" id="SM00693"/>
    </source>
</evidence>
<keyword evidence="3 5" id="KW-1133">Transmembrane helix</keyword>
<evidence type="ECO:0000256" key="1">
    <source>
        <dbReference type="ARBA" id="ARBA00004127"/>
    </source>
</evidence>
<gene>
    <name evidence="9" type="primary">pex32</name>
    <name evidence="8" type="ORF">SJAG_01685</name>
</gene>
<feature type="domain" description="Peroxin/Ferlin" evidence="7">
    <location>
        <begin position="396"/>
        <end position="429"/>
    </location>
</feature>
<dbReference type="OrthoDB" id="5586090at2759"/>
<keyword evidence="2 5" id="KW-0812">Transmembrane</keyword>
<dbReference type="JaponicusDB" id="SJAG_01685">
    <property type="gene designation" value="pex32"/>
</dbReference>
<evidence type="ECO:0000313" key="9">
    <source>
        <dbReference type="JaponicusDB" id="SJAG_01685"/>
    </source>
</evidence>
<dbReference type="SMART" id="SM00693">
    <property type="entry name" value="DysFN"/>
    <property type="match status" value="1"/>
</dbReference>
<protein>
    <submittedName>
        <fullName evidence="8">Peroxin Pex32</fullName>
    </submittedName>
</protein>
<keyword evidence="4 5" id="KW-0472">Membrane</keyword>
<feature type="transmembrane region" description="Helical" evidence="5">
    <location>
        <begin position="223"/>
        <end position="245"/>
    </location>
</feature>
<dbReference type="EMBL" id="KE651168">
    <property type="protein sequence ID" value="EEB06640.1"/>
    <property type="molecule type" value="Genomic_DNA"/>
</dbReference>
<dbReference type="GO" id="GO:0005778">
    <property type="term" value="C:peroxisomal membrane"/>
    <property type="evidence" value="ECO:0000318"/>
    <property type="project" value="GO_Central"/>
</dbReference>
<dbReference type="eggNOG" id="ENOG502QT80">
    <property type="taxonomic scope" value="Eukaryota"/>
</dbReference>
<name>B6JYM2_SCHJY</name>
<evidence type="ECO:0000256" key="5">
    <source>
        <dbReference type="SAM" id="Phobius"/>
    </source>
</evidence>
<evidence type="ECO:0000313" key="10">
    <source>
        <dbReference type="Proteomes" id="UP000001744"/>
    </source>
</evidence>
<organism evidence="8 10">
    <name type="scientific">Schizosaccharomyces japonicus (strain yFS275 / FY16936)</name>
    <name type="common">Fission yeast</name>
    <dbReference type="NCBI Taxonomy" id="402676"/>
    <lineage>
        <taxon>Eukaryota</taxon>
        <taxon>Fungi</taxon>
        <taxon>Dikarya</taxon>
        <taxon>Ascomycota</taxon>
        <taxon>Taphrinomycotina</taxon>
        <taxon>Schizosaccharomycetes</taxon>
        <taxon>Schizosaccharomycetales</taxon>
        <taxon>Schizosaccharomycetaceae</taxon>
        <taxon>Schizosaccharomyces</taxon>
    </lineage>
</organism>
<dbReference type="GeneID" id="7049852"/>
<dbReference type="InterPro" id="IPR006614">
    <property type="entry name" value="Peroxin/Ferlin"/>
</dbReference>
<evidence type="ECO:0000256" key="2">
    <source>
        <dbReference type="ARBA" id="ARBA00022692"/>
    </source>
</evidence>
<dbReference type="AlphaFoldDB" id="B6JYM2"/>
<dbReference type="RefSeq" id="XP_002172933.1">
    <property type="nucleotide sequence ID" value="XM_002172897.2"/>
</dbReference>
<dbReference type="Pfam" id="PF06398">
    <property type="entry name" value="Pex24p"/>
    <property type="match status" value="1"/>
</dbReference>